<evidence type="ECO:0000313" key="1">
    <source>
        <dbReference type="EMBL" id="KAK9507936.1"/>
    </source>
</evidence>
<dbReference type="Proteomes" id="UP001461498">
    <property type="component" value="Unassembled WGS sequence"/>
</dbReference>
<sequence>MDKYQQATSEALLLCVSVCYGHDFLGRHLFRIGVFPHPRCILCNGDEEMTGALRNLPHFRGCSS</sequence>
<dbReference type="EMBL" id="JAPXFL010000004">
    <property type="protein sequence ID" value="KAK9507936.1"/>
    <property type="molecule type" value="Genomic_DNA"/>
</dbReference>
<gene>
    <name evidence="1" type="ORF">O3M35_007693</name>
</gene>
<name>A0AAW1DA91_9HEMI</name>
<accession>A0AAW1DA91</accession>
<dbReference type="AlphaFoldDB" id="A0AAW1DA91"/>
<organism evidence="1 2">
    <name type="scientific">Rhynocoris fuscipes</name>
    <dbReference type="NCBI Taxonomy" id="488301"/>
    <lineage>
        <taxon>Eukaryota</taxon>
        <taxon>Metazoa</taxon>
        <taxon>Ecdysozoa</taxon>
        <taxon>Arthropoda</taxon>
        <taxon>Hexapoda</taxon>
        <taxon>Insecta</taxon>
        <taxon>Pterygota</taxon>
        <taxon>Neoptera</taxon>
        <taxon>Paraneoptera</taxon>
        <taxon>Hemiptera</taxon>
        <taxon>Heteroptera</taxon>
        <taxon>Panheteroptera</taxon>
        <taxon>Cimicomorpha</taxon>
        <taxon>Reduviidae</taxon>
        <taxon>Harpactorinae</taxon>
        <taxon>Harpactorini</taxon>
        <taxon>Rhynocoris</taxon>
    </lineage>
</organism>
<keyword evidence="2" id="KW-1185">Reference proteome</keyword>
<evidence type="ECO:0000313" key="2">
    <source>
        <dbReference type="Proteomes" id="UP001461498"/>
    </source>
</evidence>
<reference evidence="1 2" key="1">
    <citation type="submission" date="2022-12" db="EMBL/GenBank/DDBJ databases">
        <title>Chromosome-level genome assembly of true bugs.</title>
        <authorList>
            <person name="Ma L."/>
            <person name="Li H."/>
        </authorList>
    </citation>
    <scope>NUCLEOTIDE SEQUENCE [LARGE SCALE GENOMIC DNA]</scope>
    <source>
        <strain evidence="1">Lab_2022b</strain>
    </source>
</reference>
<protein>
    <submittedName>
        <fullName evidence="1">Uncharacterized protein</fullName>
    </submittedName>
</protein>
<comment type="caution">
    <text evidence="1">The sequence shown here is derived from an EMBL/GenBank/DDBJ whole genome shotgun (WGS) entry which is preliminary data.</text>
</comment>
<proteinExistence type="predicted"/>